<comment type="caution">
    <text evidence="1">The sequence shown here is derived from an EMBL/GenBank/DDBJ whole genome shotgun (WGS) entry which is preliminary data.</text>
</comment>
<dbReference type="EMBL" id="AVOT02003857">
    <property type="protein sequence ID" value="MBW0474797.1"/>
    <property type="molecule type" value="Genomic_DNA"/>
</dbReference>
<name>A0A9Q3C1S5_9BASI</name>
<proteinExistence type="predicted"/>
<reference evidence="1" key="1">
    <citation type="submission" date="2021-03" db="EMBL/GenBank/DDBJ databases">
        <title>Draft genome sequence of rust myrtle Austropuccinia psidii MF-1, a brazilian biotype.</title>
        <authorList>
            <person name="Quecine M.C."/>
            <person name="Pachon D.M.R."/>
            <person name="Bonatelli M.L."/>
            <person name="Correr F.H."/>
            <person name="Franceschini L.M."/>
            <person name="Leite T.F."/>
            <person name="Margarido G.R.A."/>
            <person name="Almeida C.A."/>
            <person name="Ferrarezi J.A."/>
            <person name="Labate C.A."/>
        </authorList>
    </citation>
    <scope>NUCLEOTIDE SEQUENCE</scope>
    <source>
        <strain evidence="1">MF-1</strain>
    </source>
</reference>
<evidence type="ECO:0000313" key="2">
    <source>
        <dbReference type="Proteomes" id="UP000765509"/>
    </source>
</evidence>
<sequence length="85" mass="9420">MSGRSSWMANNLQIGTLAAMMSKPPGPSGMIRWRRGERRWIFTAALADPPKPCVDSAINCPSSVCFQESSPRAKPRTAHRFSELE</sequence>
<organism evidence="1 2">
    <name type="scientific">Austropuccinia psidii MF-1</name>
    <dbReference type="NCBI Taxonomy" id="1389203"/>
    <lineage>
        <taxon>Eukaryota</taxon>
        <taxon>Fungi</taxon>
        <taxon>Dikarya</taxon>
        <taxon>Basidiomycota</taxon>
        <taxon>Pucciniomycotina</taxon>
        <taxon>Pucciniomycetes</taxon>
        <taxon>Pucciniales</taxon>
        <taxon>Sphaerophragmiaceae</taxon>
        <taxon>Austropuccinia</taxon>
    </lineage>
</organism>
<gene>
    <name evidence="1" type="ORF">O181_014512</name>
</gene>
<dbReference type="Proteomes" id="UP000765509">
    <property type="component" value="Unassembled WGS sequence"/>
</dbReference>
<dbReference type="AlphaFoldDB" id="A0A9Q3C1S5"/>
<protein>
    <submittedName>
        <fullName evidence="1">Uncharacterized protein</fullName>
    </submittedName>
</protein>
<keyword evidence="2" id="KW-1185">Reference proteome</keyword>
<evidence type="ECO:0000313" key="1">
    <source>
        <dbReference type="EMBL" id="MBW0474797.1"/>
    </source>
</evidence>
<accession>A0A9Q3C1S5</accession>